<sequence>MATVEELMQRNLLGVFNERDAARRHEAIAAVYAEDVLFQDPEGLVRGRDQIDAKVSALLDGAPDFAFRPTALVRVSGDLGVLPWGFGPAGGAPVVTGTDIALVEDGRIVRLHTLLDSGSS</sequence>
<keyword evidence="3" id="KW-1185">Reference proteome</keyword>
<evidence type="ECO:0000313" key="2">
    <source>
        <dbReference type="EMBL" id="MFC4832209.1"/>
    </source>
</evidence>
<gene>
    <name evidence="2" type="ORF">ACFPEL_07300</name>
</gene>
<name>A0ABV9RF71_9PSEU</name>
<feature type="domain" description="SnoaL-like" evidence="1">
    <location>
        <begin position="15"/>
        <end position="110"/>
    </location>
</feature>
<protein>
    <submittedName>
        <fullName evidence="2">Nuclear transport factor 2 family protein</fullName>
    </submittedName>
</protein>
<proteinExistence type="predicted"/>
<reference evidence="3" key="1">
    <citation type="journal article" date="2019" name="Int. J. Syst. Evol. Microbiol.">
        <title>The Global Catalogue of Microorganisms (GCM) 10K type strain sequencing project: providing services to taxonomists for standard genome sequencing and annotation.</title>
        <authorList>
            <consortium name="The Broad Institute Genomics Platform"/>
            <consortium name="The Broad Institute Genome Sequencing Center for Infectious Disease"/>
            <person name="Wu L."/>
            <person name="Ma J."/>
        </authorList>
    </citation>
    <scope>NUCLEOTIDE SEQUENCE [LARGE SCALE GENOMIC DNA]</scope>
    <source>
        <strain evidence="3">CCUG 50347</strain>
    </source>
</reference>
<accession>A0ABV9RF71</accession>
<comment type="caution">
    <text evidence="2">The sequence shown here is derived from an EMBL/GenBank/DDBJ whole genome shotgun (WGS) entry which is preliminary data.</text>
</comment>
<evidence type="ECO:0000313" key="3">
    <source>
        <dbReference type="Proteomes" id="UP001595909"/>
    </source>
</evidence>
<dbReference type="Pfam" id="PF12680">
    <property type="entry name" value="SnoaL_2"/>
    <property type="match status" value="1"/>
</dbReference>
<organism evidence="2 3">
    <name type="scientific">Actinomycetospora chibensis</name>
    <dbReference type="NCBI Taxonomy" id="663606"/>
    <lineage>
        <taxon>Bacteria</taxon>
        <taxon>Bacillati</taxon>
        <taxon>Actinomycetota</taxon>
        <taxon>Actinomycetes</taxon>
        <taxon>Pseudonocardiales</taxon>
        <taxon>Pseudonocardiaceae</taxon>
        <taxon>Actinomycetospora</taxon>
    </lineage>
</organism>
<dbReference type="InterPro" id="IPR032710">
    <property type="entry name" value="NTF2-like_dom_sf"/>
</dbReference>
<dbReference type="Proteomes" id="UP001595909">
    <property type="component" value="Unassembled WGS sequence"/>
</dbReference>
<dbReference type="RefSeq" id="WP_274190533.1">
    <property type="nucleotide sequence ID" value="NZ_BAABHN010000017.1"/>
</dbReference>
<evidence type="ECO:0000259" key="1">
    <source>
        <dbReference type="Pfam" id="PF12680"/>
    </source>
</evidence>
<dbReference type="InterPro" id="IPR037401">
    <property type="entry name" value="SnoaL-like"/>
</dbReference>
<dbReference type="SUPFAM" id="SSF54427">
    <property type="entry name" value="NTF2-like"/>
    <property type="match status" value="1"/>
</dbReference>
<dbReference type="EMBL" id="JBHSIM010000017">
    <property type="protein sequence ID" value="MFC4832209.1"/>
    <property type="molecule type" value="Genomic_DNA"/>
</dbReference>
<dbReference type="Gene3D" id="3.10.450.50">
    <property type="match status" value="1"/>
</dbReference>